<dbReference type="AlphaFoldDB" id="A0A558AT18"/>
<dbReference type="SUPFAM" id="SSF53092">
    <property type="entry name" value="Creatinase/prolidase N-terminal domain"/>
    <property type="match status" value="1"/>
</dbReference>
<dbReference type="PANTHER" id="PTHR46112">
    <property type="entry name" value="AMINOPEPTIDASE"/>
    <property type="match status" value="1"/>
</dbReference>
<proteinExistence type="inferred from homology"/>
<evidence type="ECO:0000256" key="2">
    <source>
        <dbReference type="ARBA" id="ARBA00008766"/>
    </source>
</evidence>
<comment type="similarity">
    <text evidence="2">Belongs to the peptidase M24B family.</text>
</comment>
<evidence type="ECO:0000313" key="7">
    <source>
        <dbReference type="Proteomes" id="UP000315103"/>
    </source>
</evidence>
<evidence type="ECO:0000256" key="3">
    <source>
        <dbReference type="ARBA" id="ARBA00022801"/>
    </source>
</evidence>
<sequence>MNKLLTLMRQNDVDTTFIVPGPNMLYFTGLKIKQSERVTFLVILRNGEIHSLVPEVEQDKFKAVFENNVISYKDEEGIEGALQQLKAVLPQEDFRASVEYSNCRVTEYRVFQSLGCELTNADHLIDSLRLIKEDQEITELQNAAKVLEDSFKATLPFIKPDITEVEIAAQLEYEMKKRGSAGTPFETIVASGPRGASPHGRAGAKKIAAGELVVIDFGCIIDGYVGDICRTVAVGNISDEARKAYEIVKEAQQHAVNLIKPGITAGEIDEAARSIIRSHGYGAYFNHRTGHGLGINPHEEPYIMQNNDQALEPGMVFSVEPGIYLPNKFGIRIEDTIAVTEDGHINLMNLEKDLIEV</sequence>
<dbReference type="PRINTS" id="PR00599">
    <property type="entry name" value="MAPEPTIDASE"/>
</dbReference>
<protein>
    <submittedName>
        <fullName evidence="6">Aminopeptidase P family protein</fullName>
    </submittedName>
</protein>
<comment type="caution">
    <text evidence="6">The sequence shown here is derived from an EMBL/GenBank/DDBJ whole genome shotgun (WGS) entry which is preliminary data.</text>
</comment>
<comment type="cofactor">
    <cofactor evidence="1">
        <name>Mn(2+)</name>
        <dbReference type="ChEBI" id="CHEBI:29035"/>
    </cofactor>
</comment>
<dbReference type="InterPro" id="IPR001714">
    <property type="entry name" value="Pept_M24_MAP"/>
</dbReference>
<dbReference type="Pfam" id="PF00557">
    <property type="entry name" value="Peptidase_M24"/>
    <property type="match status" value="1"/>
</dbReference>
<dbReference type="SUPFAM" id="SSF55920">
    <property type="entry name" value="Creatinase/aminopeptidase"/>
    <property type="match status" value="1"/>
</dbReference>
<evidence type="ECO:0000259" key="5">
    <source>
        <dbReference type="Pfam" id="PF01321"/>
    </source>
</evidence>
<dbReference type="GO" id="GO:0004177">
    <property type="term" value="F:aminopeptidase activity"/>
    <property type="evidence" value="ECO:0007669"/>
    <property type="project" value="UniProtKB-KW"/>
</dbReference>
<dbReference type="OrthoDB" id="9806388at2"/>
<dbReference type="InterPro" id="IPR029149">
    <property type="entry name" value="Creatin/AminoP/Spt16_N"/>
</dbReference>
<dbReference type="Gene3D" id="3.90.230.10">
    <property type="entry name" value="Creatinase/methionine aminopeptidase superfamily"/>
    <property type="match status" value="1"/>
</dbReference>
<keyword evidence="6" id="KW-0031">Aminopeptidase</keyword>
<dbReference type="InterPro" id="IPR036005">
    <property type="entry name" value="Creatinase/aminopeptidase-like"/>
</dbReference>
<dbReference type="Gene3D" id="3.40.350.10">
    <property type="entry name" value="Creatinase/prolidase N-terminal domain"/>
    <property type="match status" value="1"/>
</dbReference>
<dbReference type="GO" id="GO:0008235">
    <property type="term" value="F:metalloexopeptidase activity"/>
    <property type="evidence" value="ECO:0007669"/>
    <property type="project" value="UniProtKB-ARBA"/>
</dbReference>
<accession>A0A558AT18</accession>
<organism evidence="6 7">
    <name type="scientific">Salinicoccus cyprini</name>
    <dbReference type="NCBI Taxonomy" id="2493691"/>
    <lineage>
        <taxon>Bacteria</taxon>
        <taxon>Bacillati</taxon>
        <taxon>Bacillota</taxon>
        <taxon>Bacilli</taxon>
        <taxon>Bacillales</taxon>
        <taxon>Staphylococcaceae</taxon>
        <taxon>Salinicoccus</taxon>
    </lineage>
</organism>
<dbReference type="EMBL" id="VMSJ01000004">
    <property type="protein sequence ID" value="TVT27414.1"/>
    <property type="molecule type" value="Genomic_DNA"/>
</dbReference>
<dbReference type="Proteomes" id="UP000315103">
    <property type="component" value="Unassembled WGS sequence"/>
</dbReference>
<feature type="domain" description="Peptidase M24" evidence="4">
    <location>
        <begin position="140"/>
        <end position="341"/>
    </location>
</feature>
<feature type="domain" description="Creatinase N-terminal" evidence="5">
    <location>
        <begin position="2"/>
        <end position="131"/>
    </location>
</feature>
<keyword evidence="6" id="KW-0645">Protease</keyword>
<name>A0A558AT18_9STAP</name>
<dbReference type="InterPro" id="IPR000994">
    <property type="entry name" value="Pept_M24"/>
</dbReference>
<reference evidence="6 7" key="1">
    <citation type="submission" date="2019-07" db="EMBL/GenBank/DDBJ databases">
        <title>Salinicoccus cyprini sp. nov., isolated from gastro-intestinal tract of mirror carp, Cyprinus carpio var. specularis, collected from Gobind Sagar Reservoir, Himachal Pradesh, India.</title>
        <authorList>
            <person name="Talwar C."/>
            <person name="Singh A.K."/>
            <person name="Lal R."/>
            <person name="Negi R.K."/>
        </authorList>
    </citation>
    <scope>NUCLEOTIDE SEQUENCE [LARGE SCALE GENOMIC DNA]</scope>
    <source>
        <strain evidence="6 7">CT19</strain>
    </source>
</reference>
<dbReference type="PANTHER" id="PTHR46112:SF2">
    <property type="entry name" value="XAA-PRO AMINOPEPTIDASE P-RELATED"/>
    <property type="match status" value="1"/>
</dbReference>
<dbReference type="CDD" id="cd01092">
    <property type="entry name" value="APP-like"/>
    <property type="match status" value="1"/>
</dbReference>
<keyword evidence="3" id="KW-0378">Hydrolase</keyword>
<dbReference type="InterPro" id="IPR050659">
    <property type="entry name" value="Peptidase_M24B"/>
</dbReference>
<keyword evidence="7" id="KW-1185">Reference proteome</keyword>
<evidence type="ECO:0000259" key="4">
    <source>
        <dbReference type="Pfam" id="PF00557"/>
    </source>
</evidence>
<dbReference type="Pfam" id="PF01321">
    <property type="entry name" value="Creatinase_N"/>
    <property type="match status" value="1"/>
</dbReference>
<evidence type="ECO:0000313" key="6">
    <source>
        <dbReference type="EMBL" id="TVT27414.1"/>
    </source>
</evidence>
<dbReference type="InterPro" id="IPR000587">
    <property type="entry name" value="Creatinase_N"/>
</dbReference>
<evidence type="ECO:0000256" key="1">
    <source>
        <dbReference type="ARBA" id="ARBA00001936"/>
    </source>
</evidence>
<dbReference type="FunFam" id="3.90.230.10:FF:000014">
    <property type="entry name" value="Aminopeptidase P family protein"/>
    <property type="match status" value="1"/>
</dbReference>
<gene>
    <name evidence="6" type="ORF">FO441_10275</name>
</gene>